<dbReference type="Proteomes" id="UP000199497">
    <property type="component" value="Unassembled WGS sequence"/>
</dbReference>
<feature type="compositionally biased region" description="Basic and acidic residues" evidence="1">
    <location>
        <begin position="17"/>
        <end position="26"/>
    </location>
</feature>
<dbReference type="OrthoDB" id="4301277at2"/>
<name>A0A1H0NB02_9ACTN</name>
<organism evidence="3 4">
    <name type="scientific">Actinopolyspora xinjiangensis</name>
    <dbReference type="NCBI Taxonomy" id="405564"/>
    <lineage>
        <taxon>Bacteria</taxon>
        <taxon>Bacillati</taxon>
        <taxon>Actinomycetota</taxon>
        <taxon>Actinomycetes</taxon>
        <taxon>Actinopolysporales</taxon>
        <taxon>Actinopolysporaceae</taxon>
        <taxon>Actinopolyspora</taxon>
    </lineage>
</organism>
<accession>A0A1H0NB02</accession>
<feature type="region of interest" description="Disordered" evidence="1">
    <location>
        <begin position="1"/>
        <end position="27"/>
    </location>
</feature>
<keyword evidence="4" id="KW-1185">Reference proteome</keyword>
<evidence type="ECO:0000259" key="2">
    <source>
        <dbReference type="Pfam" id="PF04149"/>
    </source>
</evidence>
<dbReference type="AlphaFoldDB" id="A0A1H0NB02"/>
<sequence length="65" mass="7127">MNAGEVPWSGAAWRKSGHSDPERDCVEVSSAPEVVGVRDSKRGDASPVLVFDRARWREFVSALGR</sequence>
<dbReference type="Pfam" id="PF04149">
    <property type="entry name" value="DUF397"/>
    <property type="match status" value="1"/>
</dbReference>
<protein>
    <recommendedName>
        <fullName evidence="2">DUF397 domain-containing protein</fullName>
    </recommendedName>
</protein>
<evidence type="ECO:0000313" key="3">
    <source>
        <dbReference type="EMBL" id="SDO89924.1"/>
    </source>
</evidence>
<dbReference type="RefSeq" id="WP_092596047.1">
    <property type="nucleotide sequence ID" value="NZ_FNJR01000001.1"/>
</dbReference>
<feature type="domain" description="DUF397" evidence="2">
    <location>
        <begin position="11"/>
        <end position="63"/>
    </location>
</feature>
<dbReference type="InterPro" id="IPR007278">
    <property type="entry name" value="DUF397"/>
</dbReference>
<gene>
    <name evidence="3" type="ORF">SAMN04487905_10169</name>
</gene>
<evidence type="ECO:0000256" key="1">
    <source>
        <dbReference type="SAM" id="MobiDB-lite"/>
    </source>
</evidence>
<reference evidence="4" key="1">
    <citation type="submission" date="2016-10" db="EMBL/GenBank/DDBJ databases">
        <authorList>
            <person name="Varghese N."/>
            <person name="Submissions S."/>
        </authorList>
    </citation>
    <scope>NUCLEOTIDE SEQUENCE [LARGE SCALE GENOMIC DNA]</scope>
    <source>
        <strain evidence="4">DSM 46732</strain>
    </source>
</reference>
<proteinExistence type="predicted"/>
<evidence type="ECO:0000313" key="4">
    <source>
        <dbReference type="Proteomes" id="UP000199497"/>
    </source>
</evidence>
<dbReference type="EMBL" id="FNJR01000001">
    <property type="protein sequence ID" value="SDO89924.1"/>
    <property type="molecule type" value="Genomic_DNA"/>
</dbReference>